<evidence type="ECO:0000259" key="6">
    <source>
        <dbReference type="Pfam" id="PF00590"/>
    </source>
</evidence>
<dbReference type="Pfam" id="PF00590">
    <property type="entry name" value="TP_methylase"/>
    <property type="match status" value="1"/>
</dbReference>
<dbReference type="GO" id="GO:0032259">
    <property type="term" value="P:methylation"/>
    <property type="evidence" value="ECO:0007669"/>
    <property type="project" value="UniProtKB-KW"/>
</dbReference>
<accession>A0A2R4VVV3</accession>
<dbReference type="InterPro" id="IPR012818">
    <property type="entry name" value="CbiE"/>
</dbReference>
<evidence type="ECO:0000256" key="2">
    <source>
        <dbReference type="ARBA" id="ARBA00022573"/>
    </source>
</evidence>
<dbReference type="PANTHER" id="PTHR43182:SF1">
    <property type="entry name" value="COBALT-PRECORRIN-7 C(5)-METHYLTRANSFERASE"/>
    <property type="match status" value="1"/>
</dbReference>
<keyword evidence="3" id="KW-0489">Methyltransferase</keyword>
<keyword evidence="5" id="KW-0949">S-adenosyl-L-methionine</keyword>
<name>A0A2R4VVV3_9PROT</name>
<dbReference type="SUPFAM" id="SSF53335">
    <property type="entry name" value="S-adenosyl-L-methionine-dependent methyltransferases"/>
    <property type="match status" value="1"/>
</dbReference>
<evidence type="ECO:0000313" key="8">
    <source>
        <dbReference type="Proteomes" id="UP000077405"/>
    </source>
</evidence>
<dbReference type="NCBIfam" id="TIGR02469">
    <property type="entry name" value="CbiT"/>
    <property type="match status" value="1"/>
</dbReference>
<dbReference type="PIRSF" id="PIRSF036428">
    <property type="entry name" value="CobL"/>
    <property type="match status" value="1"/>
</dbReference>
<dbReference type="CDD" id="cd11644">
    <property type="entry name" value="Precorrin-6Y-MT"/>
    <property type="match status" value="1"/>
</dbReference>
<geneLocation type="plasmid" evidence="7 8">
    <name>pYZ5</name>
</geneLocation>
<evidence type="ECO:0000256" key="5">
    <source>
        <dbReference type="ARBA" id="ARBA00022691"/>
    </source>
</evidence>
<dbReference type="SUPFAM" id="SSF53790">
    <property type="entry name" value="Tetrapyrrole methylase"/>
    <property type="match status" value="1"/>
</dbReference>
<dbReference type="AlphaFoldDB" id="A0A2R4VVV3"/>
<keyword evidence="2" id="KW-0169">Cobalamin biosynthesis</keyword>
<gene>
    <name evidence="7" type="ORF">A6A40_26610</name>
</gene>
<organism evidence="7 8">
    <name type="scientific">Azospirillum humicireducens</name>
    <dbReference type="NCBI Taxonomy" id="1226968"/>
    <lineage>
        <taxon>Bacteria</taxon>
        <taxon>Pseudomonadati</taxon>
        <taxon>Pseudomonadota</taxon>
        <taxon>Alphaproteobacteria</taxon>
        <taxon>Rhodospirillales</taxon>
        <taxon>Azospirillaceae</taxon>
        <taxon>Azospirillum</taxon>
    </lineage>
</organism>
<protein>
    <submittedName>
        <fullName evidence="7">Cobalamin biosynthesis bifunctional protein CbiET</fullName>
    </submittedName>
</protein>
<dbReference type="InterPro" id="IPR035996">
    <property type="entry name" value="4pyrrol_Methylase_sf"/>
</dbReference>
<evidence type="ECO:0000256" key="3">
    <source>
        <dbReference type="ARBA" id="ARBA00022603"/>
    </source>
</evidence>
<dbReference type="Proteomes" id="UP000077405">
    <property type="component" value="Plasmid pYZ5"/>
</dbReference>
<dbReference type="GO" id="GO:0009236">
    <property type="term" value="P:cobalamin biosynthetic process"/>
    <property type="evidence" value="ECO:0007669"/>
    <property type="project" value="UniProtKB-UniPathway"/>
</dbReference>
<dbReference type="EMBL" id="CP028906">
    <property type="protein sequence ID" value="AWB08564.1"/>
    <property type="molecule type" value="Genomic_DNA"/>
</dbReference>
<proteinExistence type="predicted"/>
<comment type="pathway">
    <text evidence="1">Cofactor biosynthesis; adenosylcobalamin biosynthesis.</text>
</comment>
<dbReference type="UniPathway" id="UPA00148"/>
<dbReference type="InterPro" id="IPR050714">
    <property type="entry name" value="Cobalamin_biosynth_MTase"/>
</dbReference>
<dbReference type="GO" id="GO:0008276">
    <property type="term" value="F:protein methyltransferase activity"/>
    <property type="evidence" value="ECO:0007669"/>
    <property type="project" value="InterPro"/>
</dbReference>
<evidence type="ECO:0000313" key="7">
    <source>
        <dbReference type="EMBL" id="AWB08564.1"/>
    </source>
</evidence>
<dbReference type="InterPro" id="IPR000878">
    <property type="entry name" value="4pyrrol_Mease"/>
</dbReference>
<dbReference type="KEGG" id="ahu:A6A40_26610"/>
<evidence type="ECO:0000256" key="4">
    <source>
        <dbReference type="ARBA" id="ARBA00022679"/>
    </source>
</evidence>
<dbReference type="Gene3D" id="3.40.1010.10">
    <property type="entry name" value="Cobalt-precorrin-4 Transmethylase, Domain 1"/>
    <property type="match status" value="1"/>
</dbReference>
<keyword evidence="4" id="KW-0808">Transferase</keyword>
<dbReference type="RefSeq" id="WP_108548821.1">
    <property type="nucleotide sequence ID" value="NZ_CP028906.1"/>
</dbReference>
<dbReference type="InterPro" id="IPR006365">
    <property type="entry name" value="Cbl_synth_CobL"/>
</dbReference>
<dbReference type="InterPro" id="IPR014777">
    <property type="entry name" value="4pyrrole_Mease_sub1"/>
</dbReference>
<dbReference type="NCBIfam" id="TIGR02467">
    <property type="entry name" value="CbiE"/>
    <property type="match status" value="1"/>
</dbReference>
<dbReference type="OrthoDB" id="9787825at2"/>
<reference evidence="7 8" key="1">
    <citation type="submission" date="2018-04" db="EMBL/GenBank/DDBJ databases">
        <title>Complete genome sequence of the nitrogen-fixing bacterium Azospirillum humicireducens type strain SgZ-5.</title>
        <authorList>
            <person name="Yu Z."/>
        </authorList>
    </citation>
    <scope>NUCLEOTIDE SEQUENCE [LARGE SCALE GENOMIC DNA]</scope>
    <source>
        <strain evidence="7 8">SgZ-5</strain>
        <plasmid evidence="7 8">pYZ5</plasmid>
    </source>
</reference>
<dbReference type="PANTHER" id="PTHR43182">
    <property type="entry name" value="COBALT-PRECORRIN-6B C(15)-METHYLTRANSFERASE (DECARBOXYLATING)"/>
    <property type="match status" value="1"/>
</dbReference>
<keyword evidence="8" id="KW-1185">Reference proteome</keyword>
<dbReference type="InterPro" id="IPR014008">
    <property type="entry name" value="Cbl_synth_MTase_CbiT"/>
</dbReference>
<dbReference type="CDD" id="cd02440">
    <property type="entry name" value="AdoMet_MTases"/>
    <property type="match status" value="1"/>
</dbReference>
<feature type="domain" description="Tetrapyrrole methylase" evidence="6">
    <location>
        <begin position="7"/>
        <end position="191"/>
    </location>
</feature>
<dbReference type="InterPro" id="IPR029063">
    <property type="entry name" value="SAM-dependent_MTases_sf"/>
</dbReference>
<evidence type="ECO:0000256" key="1">
    <source>
        <dbReference type="ARBA" id="ARBA00004953"/>
    </source>
</evidence>
<keyword evidence="7" id="KW-0614">Plasmid</keyword>
<dbReference type="Gene3D" id="3.40.50.150">
    <property type="entry name" value="Vaccinia Virus protein VP39"/>
    <property type="match status" value="1"/>
</dbReference>
<sequence length="417" mass="43959">MGTARWLTIVGIGEDGWDGLPPAARAAVESATILYGGSRHLGLTPVVAGQQRLPWPSPMTDAFPGLLSMRGQRVCVLASGDPSWYGVGATLSRLVPVSETTVIPAPSAFSLAASRLGWPLQDCRCLTVHGRPLEQIVPHLQPNCRLLLLSWDGTTPAKLAALLRARGFGASRLTVLEAMGGPREARLEATADAWSAGQVADLNTIALDCVAAPDARILPLAPGLPDDWFEHDGQITKREVRAVTLSFLAPRRGELLWDVGAGSGSIGIEWMLRDPANRAIAVEHHPERIARILANAAAFGVPGLTLARGKAPAALDGLEQPDAIFIGGGLTADGVLAACWDALPPGGRIAANAVTLESEAVLFDAHKRLGGELTQITVARATAVGGFRGWRAAMPVTLWRAEKPSSEKPYAEGAWTV</sequence>